<proteinExistence type="predicted"/>
<evidence type="ECO:0000313" key="2">
    <source>
        <dbReference type="EMBL" id="KAJ1128709.1"/>
    </source>
</evidence>
<evidence type="ECO:0000256" key="1">
    <source>
        <dbReference type="SAM" id="MobiDB-lite"/>
    </source>
</evidence>
<feature type="region of interest" description="Disordered" evidence="1">
    <location>
        <begin position="49"/>
        <end position="70"/>
    </location>
</feature>
<sequence>MGIPPLWPHPLQSGIPKCLRVWPLPCGICSGGAGPVFLTERVPQRQSAAGWHHVGAAKEPTPRPEKRSQGCEWRVTVLQGMLQEASAWSENERPVLGAPRAKMRGAASRVCEALKLPFTQKHCRGNSGVPHHLVKPNTHLGHILAEACPPLTLCNTADLGGGITVSGTLT</sequence>
<dbReference type="EMBL" id="JANPWB010000011">
    <property type="protein sequence ID" value="KAJ1128709.1"/>
    <property type="molecule type" value="Genomic_DNA"/>
</dbReference>
<dbReference type="AlphaFoldDB" id="A0AAV7PN99"/>
<evidence type="ECO:0000313" key="3">
    <source>
        <dbReference type="Proteomes" id="UP001066276"/>
    </source>
</evidence>
<protein>
    <submittedName>
        <fullName evidence="2">Uncharacterized protein</fullName>
    </submittedName>
</protein>
<keyword evidence="3" id="KW-1185">Reference proteome</keyword>
<feature type="compositionally biased region" description="Basic and acidic residues" evidence="1">
    <location>
        <begin position="60"/>
        <end position="69"/>
    </location>
</feature>
<organism evidence="2 3">
    <name type="scientific">Pleurodeles waltl</name>
    <name type="common">Iberian ribbed newt</name>
    <dbReference type="NCBI Taxonomy" id="8319"/>
    <lineage>
        <taxon>Eukaryota</taxon>
        <taxon>Metazoa</taxon>
        <taxon>Chordata</taxon>
        <taxon>Craniata</taxon>
        <taxon>Vertebrata</taxon>
        <taxon>Euteleostomi</taxon>
        <taxon>Amphibia</taxon>
        <taxon>Batrachia</taxon>
        <taxon>Caudata</taxon>
        <taxon>Salamandroidea</taxon>
        <taxon>Salamandridae</taxon>
        <taxon>Pleurodelinae</taxon>
        <taxon>Pleurodeles</taxon>
    </lineage>
</organism>
<gene>
    <name evidence="2" type="ORF">NDU88_007084</name>
</gene>
<reference evidence="2" key="1">
    <citation type="journal article" date="2022" name="bioRxiv">
        <title>Sequencing and chromosome-scale assembly of the giantPleurodeles waltlgenome.</title>
        <authorList>
            <person name="Brown T."/>
            <person name="Elewa A."/>
            <person name="Iarovenko S."/>
            <person name="Subramanian E."/>
            <person name="Araus A.J."/>
            <person name="Petzold A."/>
            <person name="Susuki M."/>
            <person name="Suzuki K.-i.T."/>
            <person name="Hayashi T."/>
            <person name="Toyoda A."/>
            <person name="Oliveira C."/>
            <person name="Osipova E."/>
            <person name="Leigh N.D."/>
            <person name="Simon A."/>
            <person name="Yun M.H."/>
        </authorList>
    </citation>
    <scope>NUCLEOTIDE SEQUENCE</scope>
    <source>
        <strain evidence="2">20211129_DDA</strain>
        <tissue evidence="2">Liver</tissue>
    </source>
</reference>
<accession>A0AAV7PN99</accession>
<name>A0AAV7PN99_PLEWA</name>
<dbReference type="Proteomes" id="UP001066276">
    <property type="component" value="Chromosome 7"/>
</dbReference>
<comment type="caution">
    <text evidence="2">The sequence shown here is derived from an EMBL/GenBank/DDBJ whole genome shotgun (WGS) entry which is preliminary data.</text>
</comment>